<protein>
    <submittedName>
        <fullName evidence="3">Uncharacterized protein</fullName>
    </submittedName>
</protein>
<evidence type="ECO:0000256" key="2">
    <source>
        <dbReference type="SAM" id="Phobius"/>
    </source>
</evidence>
<feature type="transmembrane region" description="Helical" evidence="2">
    <location>
        <begin position="108"/>
        <end position="139"/>
    </location>
</feature>
<reference evidence="3" key="1">
    <citation type="journal article" date="2014" name="Int. J. Syst. Evol. Microbiol.">
        <title>Complete genome sequence of Corynebacterium casei LMG S-19264T (=DSM 44701T), isolated from a smear-ripened cheese.</title>
        <authorList>
            <consortium name="US DOE Joint Genome Institute (JGI-PGF)"/>
            <person name="Walter F."/>
            <person name="Albersmeier A."/>
            <person name="Kalinowski J."/>
            <person name="Ruckert C."/>
        </authorList>
    </citation>
    <scope>NUCLEOTIDE SEQUENCE</scope>
    <source>
        <strain evidence="3">KCTC 22164</strain>
    </source>
</reference>
<dbReference type="EMBL" id="BMXP01000006">
    <property type="protein sequence ID" value="GGW90054.1"/>
    <property type="molecule type" value="Genomic_DNA"/>
</dbReference>
<evidence type="ECO:0000256" key="1">
    <source>
        <dbReference type="SAM" id="MobiDB-lite"/>
    </source>
</evidence>
<name>A0A918N0M1_9ALTE</name>
<reference evidence="3" key="2">
    <citation type="submission" date="2020-09" db="EMBL/GenBank/DDBJ databases">
        <authorList>
            <person name="Sun Q."/>
            <person name="Kim S."/>
        </authorList>
    </citation>
    <scope>NUCLEOTIDE SEQUENCE</scope>
    <source>
        <strain evidence="3">KCTC 22164</strain>
    </source>
</reference>
<keyword evidence="2" id="KW-0472">Membrane</keyword>
<gene>
    <name evidence="3" type="ORF">GCM10007391_25530</name>
</gene>
<feature type="region of interest" description="Disordered" evidence="1">
    <location>
        <begin position="1"/>
        <end position="39"/>
    </location>
</feature>
<dbReference type="Proteomes" id="UP000631300">
    <property type="component" value="Unassembled WGS sequence"/>
</dbReference>
<dbReference type="AlphaFoldDB" id="A0A918N0M1"/>
<feature type="compositionally biased region" description="Basic and acidic residues" evidence="1">
    <location>
        <begin position="28"/>
        <end position="37"/>
    </location>
</feature>
<keyword evidence="2" id="KW-0812">Transmembrane</keyword>
<keyword evidence="2" id="KW-1133">Transmembrane helix</keyword>
<organism evidence="3 4">
    <name type="scientific">Alteromonas halophila</name>
    <dbReference type="NCBI Taxonomy" id="516698"/>
    <lineage>
        <taxon>Bacteria</taxon>
        <taxon>Pseudomonadati</taxon>
        <taxon>Pseudomonadota</taxon>
        <taxon>Gammaproteobacteria</taxon>
        <taxon>Alteromonadales</taxon>
        <taxon>Alteromonadaceae</taxon>
        <taxon>Alteromonas/Salinimonas group</taxon>
        <taxon>Alteromonas</taxon>
    </lineage>
</organism>
<accession>A0A918N0M1</accession>
<evidence type="ECO:0000313" key="3">
    <source>
        <dbReference type="EMBL" id="GGW90054.1"/>
    </source>
</evidence>
<evidence type="ECO:0000313" key="4">
    <source>
        <dbReference type="Proteomes" id="UP000631300"/>
    </source>
</evidence>
<sequence length="167" mass="17772">MTDAKVQQPEADMPPPDSDPDCPASDTGRAESCSEDKDQYDDASLDETIAAVKAALAHKQHEFFALSDVVAAETALVKKSLLVTAISTMAAFTFACCCWLAVNAALGVLLFHAGLGMLAISAALFVLNGLFAVFALHVARGAYRHITLMPMFQAMVGHAGLKREDEE</sequence>
<keyword evidence="4" id="KW-1185">Reference proteome</keyword>
<comment type="caution">
    <text evidence="3">The sequence shown here is derived from an EMBL/GenBank/DDBJ whole genome shotgun (WGS) entry which is preliminary data.</text>
</comment>
<feature type="transmembrane region" description="Helical" evidence="2">
    <location>
        <begin position="81"/>
        <end position="102"/>
    </location>
</feature>
<proteinExistence type="predicted"/>
<dbReference type="RefSeq" id="WP_189406985.1">
    <property type="nucleotide sequence ID" value="NZ_BMXP01000006.1"/>
</dbReference>